<proteinExistence type="predicted"/>
<sequence length="311" mass="35749">MFKEEYILELLSGHLTMQGYNSIISTIGSMARHFNWPKNIIVSSSSDMNWNSDDIKELAHQFFEWIIAKNKLAYVEKIPYEYLSFYFTQMLVSFVSNRIKEEQQKIGISFQKCQELVFEICSEDYTIAEVSGQKYVIVNQESMGIQISDLSNAVKYLPAYVIKPTTKHYKPIIRMAVHDVLSDINGMVSAVLLVKTIYGLLDQSSLIKEQITATEDFDDIDNEDKYIPYVSSILTNVSKIEAKMYLEYIFEDGGKKSLAEISSKYGLPKSTAHKKIEEFKHRIFSTYMPENESDGEMFLKKLALSLDEIAN</sequence>
<protein>
    <submittedName>
        <fullName evidence="1">Uncharacterized protein</fullName>
    </submittedName>
</protein>
<name>A0AA37I2K7_XYLRU</name>
<evidence type="ECO:0000313" key="1">
    <source>
        <dbReference type="EMBL" id="GJG32933.1"/>
    </source>
</evidence>
<dbReference type="EMBL" id="BPTT01000001">
    <property type="protein sequence ID" value="GJG32933.1"/>
    <property type="molecule type" value="Genomic_DNA"/>
</dbReference>
<dbReference type="RefSeq" id="WP_041385580.1">
    <property type="nucleotide sequence ID" value="NZ_BPTT01000001.1"/>
</dbReference>
<gene>
    <name evidence="1" type="ORF">PRMUPPPA20_10420</name>
</gene>
<dbReference type="GeneID" id="31500078"/>
<comment type="caution">
    <text evidence="1">The sequence shown here is derived from an EMBL/GenBank/DDBJ whole genome shotgun (WGS) entry which is preliminary data.</text>
</comment>
<reference evidence="1" key="1">
    <citation type="submission" date="2021-08" db="EMBL/GenBank/DDBJ databases">
        <title>Prevotella lacticifex sp. nov., isolated from rumen of cow.</title>
        <authorList>
            <person name="Shinkai T."/>
            <person name="Ikeyama N."/>
            <person name="Kumagai M."/>
            <person name="Ohmori H."/>
            <person name="Sakamoto M."/>
            <person name="Ohkuma M."/>
            <person name="Mitsumori M."/>
        </authorList>
    </citation>
    <scope>NUCLEOTIDE SEQUENCE</scope>
    <source>
        <strain evidence="1">JCM 8259</strain>
    </source>
</reference>
<accession>A0AA37I2K7</accession>
<dbReference type="Proteomes" id="UP000887097">
    <property type="component" value="Unassembled WGS sequence"/>
</dbReference>
<evidence type="ECO:0000313" key="2">
    <source>
        <dbReference type="Proteomes" id="UP000887097"/>
    </source>
</evidence>
<organism evidence="1 2">
    <name type="scientific">Xylanibacter ruminicola</name>
    <name type="common">Prevotella ruminicola</name>
    <dbReference type="NCBI Taxonomy" id="839"/>
    <lineage>
        <taxon>Bacteria</taxon>
        <taxon>Pseudomonadati</taxon>
        <taxon>Bacteroidota</taxon>
        <taxon>Bacteroidia</taxon>
        <taxon>Bacteroidales</taxon>
        <taxon>Prevotellaceae</taxon>
        <taxon>Xylanibacter</taxon>
    </lineage>
</organism>
<dbReference type="AlphaFoldDB" id="A0AA37I2K7"/>